<feature type="non-terminal residue" evidence="1">
    <location>
        <position position="124"/>
    </location>
</feature>
<dbReference type="EMBL" id="BKCJ011160203">
    <property type="protein sequence ID" value="GFC96440.1"/>
    <property type="molecule type" value="Genomic_DNA"/>
</dbReference>
<protein>
    <submittedName>
        <fullName evidence="1">Uncharacterized protein</fullName>
    </submittedName>
</protein>
<name>A0A699SG85_TANCI</name>
<organism evidence="1">
    <name type="scientific">Tanacetum cinerariifolium</name>
    <name type="common">Dalmatian daisy</name>
    <name type="synonym">Chrysanthemum cinerariifolium</name>
    <dbReference type="NCBI Taxonomy" id="118510"/>
    <lineage>
        <taxon>Eukaryota</taxon>
        <taxon>Viridiplantae</taxon>
        <taxon>Streptophyta</taxon>
        <taxon>Embryophyta</taxon>
        <taxon>Tracheophyta</taxon>
        <taxon>Spermatophyta</taxon>
        <taxon>Magnoliopsida</taxon>
        <taxon>eudicotyledons</taxon>
        <taxon>Gunneridae</taxon>
        <taxon>Pentapetalae</taxon>
        <taxon>asterids</taxon>
        <taxon>campanulids</taxon>
        <taxon>Asterales</taxon>
        <taxon>Asteraceae</taxon>
        <taxon>Asteroideae</taxon>
        <taxon>Anthemideae</taxon>
        <taxon>Anthemidinae</taxon>
        <taxon>Tanacetum</taxon>
    </lineage>
</organism>
<gene>
    <name evidence="1" type="ORF">Tci_868410</name>
</gene>
<evidence type="ECO:0000313" key="1">
    <source>
        <dbReference type="EMBL" id="GFC96440.1"/>
    </source>
</evidence>
<sequence length="124" mass="13709">MNTLLSMFSSVQLSLNKTYLLNLVPPIIKDWVSDSEENDMPQVTKDVPSFAQSLELLKSSRHSGLISPFLCQLLLLKLAQKSYATRDIHKHHASINPSKFPLHKVSAAAPSKSQPVLTATARTV</sequence>
<dbReference type="AlphaFoldDB" id="A0A699SG85"/>
<accession>A0A699SG85</accession>
<proteinExistence type="predicted"/>
<reference evidence="1" key="1">
    <citation type="journal article" date="2019" name="Sci. Rep.">
        <title>Draft genome of Tanacetum cinerariifolium, the natural source of mosquito coil.</title>
        <authorList>
            <person name="Yamashiro T."/>
            <person name="Shiraishi A."/>
            <person name="Satake H."/>
            <person name="Nakayama K."/>
        </authorList>
    </citation>
    <scope>NUCLEOTIDE SEQUENCE</scope>
</reference>
<comment type="caution">
    <text evidence="1">The sequence shown here is derived from an EMBL/GenBank/DDBJ whole genome shotgun (WGS) entry which is preliminary data.</text>
</comment>